<keyword evidence="2" id="KW-1185">Reference proteome</keyword>
<dbReference type="Gramene" id="EME27182">
    <property type="protein sequence ID" value="EME27182"/>
    <property type="gene ID" value="Gasu_52830"/>
</dbReference>
<gene>
    <name evidence="1" type="ORF">Gasu_52830</name>
</gene>
<protein>
    <submittedName>
        <fullName evidence="1">Uncharacterized protein</fullName>
    </submittedName>
</protein>
<dbReference type="KEGG" id="gsl:Gasu_52830"/>
<reference evidence="2" key="1">
    <citation type="journal article" date="2013" name="Science">
        <title>Gene transfer from bacteria and archaea facilitated evolution of an extremophilic eukaryote.</title>
        <authorList>
            <person name="Schonknecht G."/>
            <person name="Chen W.H."/>
            <person name="Ternes C.M."/>
            <person name="Barbier G.G."/>
            <person name="Shrestha R.P."/>
            <person name="Stanke M."/>
            <person name="Brautigam A."/>
            <person name="Baker B.J."/>
            <person name="Banfield J.F."/>
            <person name="Garavito R.M."/>
            <person name="Carr K."/>
            <person name="Wilkerson C."/>
            <person name="Rensing S.A."/>
            <person name="Gagneul D."/>
            <person name="Dickenson N.E."/>
            <person name="Oesterhelt C."/>
            <person name="Lercher M.J."/>
            <person name="Weber A.P."/>
        </authorList>
    </citation>
    <scope>NUCLEOTIDE SEQUENCE [LARGE SCALE GENOMIC DNA]</scope>
    <source>
        <strain evidence="2">074W</strain>
    </source>
</reference>
<dbReference type="AlphaFoldDB" id="M2XBA2"/>
<evidence type="ECO:0000313" key="2">
    <source>
        <dbReference type="Proteomes" id="UP000030680"/>
    </source>
</evidence>
<sequence>MLTSPEHLGFHGWRWHSLSISYELGCLQRSSLFYANQCHDCYQRCSPSDLTCFKSCKKTCDNISKNLSSSLQHVWGWNWNTFVMVEEKLFFPWLRSYQVKSAYENILQALEKERNRLLQFSNNQGQLLRLSVWRKRLAAILSPLTFLWNEWWLLKGQKRCTTTTSVVEHCRQLKVEMEQQYQRQLEMHRFIAQLHKMCDKYFVHERTWLLPKISGLVPTSQQIKFNNQVLRFLGYSNCRLQLVVFDESLKQSSREEWLLFRSQVPRPIRLFIPYWKRCYYKQLHHRMCLVNR</sequence>
<dbReference type="GeneID" id="17086113"/>
<accession>M2XBA2</accession>
<dbReference type="Proteomes" id="UP000030680">
    <property type="component" value="Unassembled WGS sequence"/>
</dbReference>
<dbReference type="EMBL" id="KB454536">
    <property type="protein sequence ID" value="EME27182.1"/>
    <property type="molecule type" value="Genomic_DNA"/>
</dbReference>
<name>M2XBA2_GALSU</name>
<organism evidence="1 2">
    <name type="scientific">Galdieria sulphuraria</name>
    <name type="common">Red alga</name>
    <dbReference type="NCBI Taxonomy" id="130081"/>
    <lineage>
        <taxon>Eukaryota</taxon>
        <taxon>Rhodophyta</taxon>
        <taxon>Bangiophyceae</taxon>
        <taxon>Galdieriales</taxon>
        <taxon>Galdieriaceae</taxon>
        <taxon>Galdieria</taxon>
    </lineage>
</organism>
<proteinExistence type="predicted"/>
<dbReference type="RefSeq" id="XP_005703702.1">
    <property type="nucleotide sequence ID" value="XM_005703645.1"/>
</dbReference>
<dbReference type="OrthoDB" id="197846at2759"/>
<evidence type="ECO:0000313" key="1">
    <source>
        <dbReference type="EMBL" id="EME27182.1"/>
    </source>
</evidence>